<evidence type="ECO:0000256" key="2">
    <source>
        <dbReference type="ARBA" id="ARBA00007935"/>
    </source>
</evidence>
<dbReference type="Gene3D" id="1.10.3470.10">
    <property type="entry name" value="ABC transporter involved in vitamin B12 uptake, BtuC"/>
    <property type="match status" value="1"/>
</dbReference>
<comment type="similarity">
    <text evidence="2">Belongs to the binding-protein-dependent transport system permease family. FecCD subfamily.</text>
</comment>
<keyword evidence="7 8" id="KW-0472">Membrane</keyword>
<dbReference type="SUPFAM" id="SSF81345">
    <property type="entry name" value="ABC transporter involved in vitamin B12 uptake, BtuC"/>
    <property type="match status" value="1"/>
</dbReference>
<dbReference type="PANTHER" id="PTHR30472:SF70">
    <property type="entry name" value="MOLYBDATE IMPORT SYSTEM PERMEASE PROTEIN MOLB"/>
    <property type="match status" value="1"/>
</dbReference>
<comment type="caution">
    <text evidence="9">The sequence shown here is derived from an EMBL/GenBank/DDBJ whole genome shotgun (WGS) entry which is preliminary data.</text>
</comment>
<evidence type="ECO:0000256" key="8">
    <source>
        <dbReference type="SAM" id="Phobius"/>
    </source>
</evidence>
<reference evidence="9 10" key="1">
    <citation type="journal article" date="2016" name="Genome Announc.">
        <title>Draft Genome Sequence of the Anaerobic Ammonium-Oxidizing Bacterium 'Candidatus Brocadia sp. 40'.</title>
        <authorList>
            <person name="Ali M."/>
            <person name="Haroon M.F."/>
            <person name="Narita Y."/>
            <person name="Zhang L."/>
            <person name="Rangel Shaw D."/>
            <person name="Okabe S."/>
            <person name="Saikaly P.E."/>
        </authorList>
    </citation>
    <scope>NUCLEOTIDE SEQUENCE [LARGE SCALE GENOMIC DNA]</scope>
    <source>
        <strain evidence="9 10">40</strain>
    </source>
</reference>
<dbReference type="InterPro" id="IPR000522">
    <property type="entry name" value="ABC_transptr_permease_BtuC"/>
</dbReference>
<sequence>MPLIFMAASMFVGSSDIAAPKETIRWLFCRHSNGSSNTDNDMLYTIIVDVRLPRILLAFAVGGSLAIAGNSIQNVLRTPLVDSFILGISSGAAFGAALSLALLNDFSVQPVAFLFGMLAVALTYFLSLTRRGVSLLSLILAGIIVSGFFTSLLAFVQYVTDPFKLQSIVHWMIGNLHYATWSKVRSCIIPIIIGTAWLLIMRWRMNVIALGDEESLAVGLNPTVERLLIIIPAALVSSSTVSVAGIIPMVGLIIPHIVRLVFGVDNRRNQPLSFVIGGSFLLFVDTLSRSIADVEMPVGIFTTLIGGPVFVYLLKSGRMREENL</sequence>
<organism evidence="9 10">
    <name type="scientific">Candidatus Brocadia sapporoensis</name>
    <dbReference type="NCBI Taxonomy" id="392547"/>
    <lineage>
        <taxon>Bacteria</taxon>
        <taxon>Pseudomonadati</taxon>
        <taxon>Planctomycetota</taxon>
        <taxon>Candidatus Brocadiia</taxon>
        <taxon>Candidatus Brocadiales</taxon>
        <taxon>Candidatus Brocadiaceae</taxon>
        <taxon>Candidatus Brocadia</taxon>
    </lineage>
</organism>
<proteinExistence type="inferred from homology"/>
<dbReference type="GO" id="GO:0005886">
    <property type="term" value="C:plasma membrane"/>
    <property type="evidence" value="ECO:0007669"/>
    <property type="project" value="UniProtKB-SubCell"/>
</dbReference>
<feature type="transmembrane region" description="Helical" evidence="8">
    <location>
        <begin position="298"/>
        <end position="314"/>
    </location>
</feature>
<evidence type="ECO:0000256" key="4">
    <source>
        <dbReference type="ARBA" id="ARBA00022475"/>
    </source>
</evidence>
<keyword evidence="3" id="KW-0813">Transport</keyword>
<dbReference type="InterPro" id="IPR037294">
    <property type="entry name" value="ABC_BtuC-like"/>
</dbReference>
<feature type="transmembrane region" description="Helical" evidence="8">
    <location>
        <begin position="108"/>
        <end position="126"/>
    </location>
</feature>
<evidence type="ECO:0000313" key="9">
    <source>
        <dbReference type="EMBL" id="OQD46086.1"/>
    </source>
</evidence>
<evidence type="ECO:0000256" key="7">
    <source>
        <dbReference type="ARBA" id="ARBA00023136"/>
    </source>
</evidence>
<evidence type="ECO:0000256" key="6">
    <source>
        <dbReference type="ARBA" id="ARBA00022989"/>
    </source>
</evidence>
<feature type="transmembrane region" description="Helical" evidence="8">
    <location>
        <begin position="42"/>
        <end position="68"/>
    </location>
</feature>
<feature type="transmembrane region" description="Helical" evidence="8">
    <location>
        <begin position="241"/>
        <end position="262"/>
    </location>
</feature>
<evidence type="ECO:0008006" key="11">
    <source>
        <dbReference type="Google" id="ProtNLM"/>
    </source>
</evidence>
<accession>A0A1V6M179</accession>
<evidence type="ECO:0000256" key="3">
    <source>
        <dbReference type="ARBA" id="ARBA00022448"/>
    </source>
</evidence>
<dbReference type="CDD" id="cd06550">
    <property type="entry name" value="TM_ABC_iron-siderophores_like"/>
    <property type="match status" value="1"/>
</dbReference>
<feature type="transmembrane region" description="Helical" evidence="8">
    <location>
        <begin position="180"/>
        <end position="203"/>
    </location>
</feature>
<comment type="subcellular location">
    <subcellularLocation>
        <location evidence="1">Cell membrane</location>
        <topology evidence="1">Multi-pass membrane protein</topology>
    </subcellularLocation>
</comment>
<evidence type="ECO:0000256" key="1">
    <source>
        <dbReference type="ARBA" id="ARBA00004651"/>
    </source>
</evidence>
<protein>
    <recommendedName>
        <fullName evidence="11">Iron ABC transporter permease</fullName>
    </recommendedName>
</protein>
<dbReference type="Proteomes" id="UP000242219">
    <property type="component" value="Unassembled WGS sequence"/>
</dbReference>
<dbReference type="GO" id="GO:0022857">
    <property type="term" value="F:transmembrane transporter activity"/>
    <property type="evidence" value="ECO:0007669"/>
    <property type="project" value="InterPro"/>
</dbReference>
<evidence type="ECO:0000313" key="10">
    <source>
        <dbReference type="Proteomes" id="UP000242219"/>
    </source>
</evidence>
<feature type="transmembrane region" description="Helical" evidence="8">
    <location>
        <begin position="138"/>
        <end position="160"/>
    </location>
</feature>
<name>A0A1V6M179_9BACT</name>
<gene>
    <name evidence="9" type="ORF">BIY37_05140</name>
</gene>
<keyword evidence="5 8" id="KW-0812">Transmembrane</keyword>
<dbReference type="PANTHER" id="PTHR30472">
    <property type="entry name" value="FERRIC ENTEROBACTIN TRANSPORT SYSTEM PERMEASE PROTEIN"/>
    <property type="match status" value="1"/>
</dbReference>
<dbReference type="RefSeq" id="WP_070066762.1">
    <property type="nucleotide sequence ID" value="NZ_MJUW02000059.1"/>
</dbReference>
<keyword evidence="10" id="KW-1185">Reference proteome</keyword>
<keyword evidence="4" id="KW-1003">Cell membrane</keyword>
<dbReference type="EMBL" id="MJUW02000059">
    <property type="protein sequence ID" value="OQD46086.1"/>
    <property type="molecule type" value="Genomic_DNA"/>
</dbReference>
<evidence type="ECO:0000256" key="5">
    <source>
        <dbReference type="ARBA" id="ARBA00022692"/>
    </source>
</evidence>
<dbReference type="GO" id="GO:0033214">
    <property type="term" value="P:siderophore-iron import into cell"/>
    <property type="evidence" value="ECO:0007669"/>
    <property type="project" value="TreeGrafter"/>
</dbReference>
<dbReference type="AlphaFoldDB" id="A0A1V6M179"/>
<dbReference type="Pfam" id="PF01032">
    <property type="entry name" value="FecCD"/>
    <property type="match status" value="1"/>
</dbReference>
<keyword evidence="6 8" id="KW-1133">Transmembrane helix</keyword>
<feature type="transmembrane region" description="Helical" evidence="8">
    <location>
        <begin position="80"/>
        <end position="102"/>
    </location>
</feature>